<dbReference type="RefSeq" id="WP_376883864.1">
    <property type="nucleotide sequence ID" value="NZ_JBHUHR010000015.1"/>
</dbReference>
<feature type="domain" description="FecR protein" evidence="1">
    <location>
        <begin position="110"/>
        <end position="203"/>
    </location>
</feature>
<protein>
    <submittedName>
        <fullName evidence="3">FecR family protein</fullName>
    </submittedName>
</protein>
<comment type="caution">
    <text evidence="3">The sequence shown here is derived from an EMBL/GenBank/DDBJ whole genome shotgun (WGS) entry which is preliminary data.</text>
</comment>
<gene>
    <name evidence="3" type="ORF">ACFSKL_04485</name>
</gene>
<proteinExistence type="predicted"/>
<dbReference type="Gene3D" id="2.60.120.1440">
    <property type="match status" value="1"/>
</dbReference>
<feature type="domain" description="Protein FecR C-terminal" evidence="2">
    <location>
        <begin position="251"/>
        <end position="316"/>
    </location>
</feature>
<keyword evidence="4" id="KW-1185">Reference proteome</keyword>
<dbReference type="PANTHER" id="PTHR30273">
    <property type="entry name" value="PERIPLASMIC SIGNAL SENSOR AND SIGMA FACTOR ACTIVATOR FECR-RELATED"/>
    <property type="match status" value="1"/>
</dbReference>
<dbReference type="Pfam" id="PF04773">
    <property type="entry name" value="FecR"/>
    <property type="match status" value="1"/>
</dbReference>
<evidence type="ECO:0000259" key="1">
    <source>
        <dbReference type="Pfam" id="PF04773"/>
    </source>
</evidence>
<dbReference type="Pfam" id="PF16344">
    <property type="entry name" value="FecR_C"/>
    <property type="match status" value="1"/>
</dbReference>
<evidence type="ECO:0000313" key="3">
    <source>
        <dbReference type="EMBL" id="MFD2034034.1"/>
    </source>
</evidence>
<dbReference type="PIRSF" id="PIRSF018266">
    <property type="entry name" value="FecR"/>
    <property type="match status" value="1"/>
</dbReference>
<dbReference type="Proteomes" id="UP001597361">
    <property type="component" value="Unassembled WGS sequence"/>
</dbReference>
<sequence length="325" mass="36499">MKKPQKQPLQIQLLIAKALRGKIDPEEKELLDRWYEEKGKSTHIPESQVVQLNTKKALKQTRKKLSPPTKSIPSWVRVAAAISAIAGFVYLLSHSITPPVSKGDMISYQTIENQRGMRKHLLLPDGSKVTMNGESSLKIHRLFSKERTMYLEGEAYFEVAKDSMRPFKVFTEMAITEVLGTSFSIKTQRKSQEKIAVNEGIVKVVAKSTDRAKESKTLTAAQAVELHNSHGFGLVQHIEPTSTFGWVRGELHFENSPIMEVMETLGDWYGLDDIDYSGINPACKVTGTYTKVVLKDILESIKYATEINYELNGKKLKVSQGKCKG</sequence>
<name>A0ABW4VIX8_9BACT</name>
<dbReference type="EMBL" id="JBHUHR010000015">
    <property type="protein sequence ID" value="MFD2034034.1"/>
    <property type="molecule type" value="Genomic_DNA"/>
</dbReference>
<evidence type="ECO:0000259" key="2">
    <source>
        <dbReference type="Pfam" id="PF16344"/>
    </source>
</evidence>
<dbReference type="Gene3D" id="3.55.50.30">
    <property type="match status" value="1"/>
</dbReference>
<evidence type="ECO:0000313" key="4">
    <source>
        <dbReference type="Proteomes" id="UP001597361"/>
    </source>
</evidence>
<dbReference type="InterPro" id="IPR012373">
    <property type="entry name" value="Ferrdict_sens_TM"/>
</dbReference>
<accession>A0ABW4VIX8</accession>
<reference evidence="4" key="1">
    <citation type="journal article" date="2019" name="Int. J. Syst. Evol. Microbiol.">
        <title>The Global Catalogue of Microorganisms (GCM) 10K type strain sequencing project: providing services to taxonomists for standard genome sequencing and annotation.</title>
        <authorList>
            <consortium name="The Broad Institute Genomics Platform"/>
            <consortium name="The Broad Institute Genome Sequencing Center for Infectious Disease"/>
            <person name="Wu L."/>
            <person name="Ma J."/>
        </authorList>
    </citation>
    <scope>NUCLEOTIDE SEQUENCE [LARGE SCALE GENOMIC DNA]</scope>
    <source>
        <strain evidence="4">CGMCC 1.15180</strain>
    </source>
</reference>
<dbReference type="InterPro" id="IPR032508">
    <property type="entry name" value="FecR_C"/>
</dbReference>
<dbReference type="PANTHER" id="PTHR30273:SF2">
    <property type="entry name" value="PROTEIN FECR"/>
    <property type="match status" value="1"/>
</dbReference>
<dbReference type="InterPro" id="IPR006860">
    <property type="entry name" value="FecR"/>
</dbReference>
<organism evidence="3 4">
    <name type="scientific">Belliella marina</name>
    <dbReference type="NCBI Taxonomy" id="1644146"/>
    <lineage>
        <taxon>Bacteria</taxon>
        <taxon>Pseudomonadati</taxon>
        <taxon>Bacteroidota</taxon>
        <taxon>Cytophagia</taxon>
        <taxon>Cytophagales</taxon>
        <taxon>Cyclobacteriaceae</taxon>
        <taxon>Belliella</taxon>
    </lineage>
</organism>